<reference evidence="18 19" key="1">
    <citation type="submission" date="2018-07" db="EMBL/GenBank/DDBJ databases">
        <title>Genomic Encyclopedia of Type Strains, Phase III (KMG-III): the genomes of soil and plant-associated and newly described type strains.</title>
        <authorList>
            <person name="Whitman W."/>
        </authorList>
    </citation>
    <scope>NUCLEOTIDE SEQUENCE [LARGE SCALE GENOMIC DNA]</scope>
    <source>
        <strain evidence="18 19">CECT 8236</strain>
    </source>
</reference>
<keyword evidence="15" id="KW-0472">Membrane</keyword>
<dbReference type="FunFam" id="1.10.510.10:FF:000021">
    <property type="entry name" value="Serine/threonine protein kinase"/>
    <property type="match status" value="1"/>
</dbReference>
<dbReference type="CDD" id="cd06577">
    <property type="entry name" value="PASTA_pknB"/>
    <property type="match status" value="3"/>
</dbReference>
<keyword evidence="3" id="KW-0309">Germination</keyword>
<dbReference type="Proteomes" id="UP000256869">
    <property type="component" value="Unassembled WGS sequence"/>
</dbReference>
<evidence type="ECO:0000256" key="4">
    <source>
        <dbReference type="ARBA" id="ARBA00022679"/>
    </source>
</evidence>
<dbReference type="EC" id="2.7.11.1" evidence="1"/>
<dbReference type="AlphaFoldDB" id="A0A3D9IVQ2"/>
<feature type="binding site" evidence="13">
    <location>
        <position position="39"/>
    </location>
    <ligand>
        <name>ATP</name>
        <dbReference type="ChEBI" id="CHEBI:30616"/>
    </ligand>
</feature>
<comment type="catalytic activity">
    <reaction evidence="10">
        <text>L-seryl-[protein] + ATP = O-phospho-L-seryl-[protein] + ADP + H(+)</text>
        <dbReference type="Rhea" id="RHEA:17989"/>
        <dbReference type="Rhea" id="RHEA-COMP:9863"/>
        <dbReference type="Rhea" id="RHEA-COMP:11604"/>
        <dbReference type="ChEBI" id="CHEBI:15378"/>
        <dbReference type="ChEBI" id="CHEBI:29999"/>
        <dbReference type="ChEBI" id="CHEBI:30616"/>
        <dbReference type="ChEBI" id="CHEBI:83421"/>
        <dbReference type="ChEBI" id="CHEBI:456216"/>
        <dbReference type="EC" id="2.7.11.1"/>
    </reaction>
</comment>
<keyword evidence="7 13" id="KW-0067">ATP-binding</keyword>
<dbReference type="InterPro" id="IPR017441">
    <property type="entry name" value="Protein_kinase_ATP_BS"/>
</dbReference>
<feature type="domain" description="PASTA" evidence="17">
    <location>
        <begin position="362"/>
        <end position="429"/>
    </location>
</feature>
<evidence type="ECO:0000256" key="12">
    <source>
        <dbReference type="ARBA" id="ARBA00070041"/>
    </source>
</evidence>
<feature type="domain" description="PASTA" evidence="17">
    <location>
        <begin position="500"/>
        <end position="569"/>
    </location>
</feature>
<dbReference type="NCBIfam" id="NF033483">
    <property type="entry name" value="PknB_PASTA_kin"/>
    <property type="match status" value="1"/>
</dbReference>
<evidence type="ECO:0000259" key="17">
    <source>
        <dbReference type="PROSITE" id="PS51178"/>
    </source>
</evidence>
<dbReference type="Pfam" id="PF03793">
    <property type="entry name" value="PASTA"/>
    <property type="match status" value="3"/>
</dbReference>
<keyword evidence="15" id="KW-0812">Transmembrane</keyword>
<keyword evidence="19" id="KW-1185">Reference proteome</keyword>
<dbReference type="PROSITE" id="PS00108">
    <property type="entry name" value="PROTEIN_KINASE_ST"/>
    <property type="match status" value="1"/>
</dbReference>
<evidence type="ECO:0000313" key="19">
    <source>
        <dbReference type="Proteomes" id="UP000256869"/>
    </source>
</evidence>
<name>A0A3D9IVQ2_9BACL</name>
<dbReference type="GO" id="GO:0005524">
    <property type="term" value="F:ATP binding"/>
    <property type="evidence" value="ECO:0007669"/>
    <property type="project" value="UniProtKB-UniRule"/>
</dbReference>
<comment type="subcellular location">
    <subcellularLocation>
        <location evidence="11">Spore membrane</location>
        <topology evidence="11">Single-pass type II membrane protein</topology>
    </subcellularLocation>
</comment>
<dbReference type="EMBL" id="QRDY01000001">
    <property type="protein sequence ID" value="RED65918.1"/>
    <property type="molecule type" value="Genomic_DNA"/>
</dbReference>
<accession>A0A3D9IVQ2</accession>
<keyword evidence="4" id="KW-0808">Transferase</keyword>
<keyword evidence="8" id="KW-0735">Signal-anchor</keyword>
<evidence type="ECO:0000256" key="7">
    <source>
        <dbReference type="ARBA" id="ARBA00022840"/>
    </source>
</evidence>
<evidence type="ECO:0000256" key="14">
    <source>
        <dbReference type="SAM" id="MobiDB-lite"/>
    </source>
</evidence>
<evidence type="ECO:0000256" key="5">
    <source>
        <dbReference type="ARBA" id="ARBA00022741"/>
    </source>
</evidence>
<evidence type="ECO:0000256" key="1">
    <source>
        <dbReference type="ARBA" id="ARBA00012513"/>
    </source>
</evidence>
<feature type="region of interest" description="Disordered" evidence="14">
    <location>
        <begin position="656"/>
        <end position="692"/>
    </location>
</feature>
<feature type="transmembrane region" description="Helical" evidence="15">
    <location>
        <begin position="333"/>
        <end position="357"/>
    </location>
</feature>
<comment type="caution">
    <text evidence="18">The sequence shown here is derived from an EMBL/GenBank/DDBJ whole genome shotgun (WGS) entry which is preliminary data.</text>
</comment>
<comment type="catalytic activity">
    <reaction evidence="9">
        <text>L-threonyl-[protein] + ATP = O-phospho-L-threonyl-[protein] + ADP + H(+)</text>
        <dbReference type="Rhea" id="RHEA:46608"/>
        <dbReference type="Rhea" id="RHEA-COMP:11060"/>
        <dbReference type="Rhea" id="RHEA-COMP:11605"/>
        <dbReference type="ChEBI" id="CHEBI:15378"/>
        <dbReference type="ChEBI" id="CHEBI:30013"/>
        <dbReference type="ChEBI" id="CHEBI:30616"/>
        <dbReference type="ChEBI" id="CHEBI:61977"/>
        <dbReference type="ChEBI" id="CHEBI:456216"/>
        <dbReference type="EC" id="2.7.11.1"/>
    </reaction>
</comment>
<dbReference type="PROSITE" id="PS51178">
    <property type="entry name" value="PASTA"/>
    <property type="match status" value="3"/>
</dbReference>
<dbReference type="GO" id="GO:0004674">
    <property type="term" value="F:protein serine/threonine kinase activity"/>
    <property type="evidence" value="ECO:0007669"/>
    <property type="project" value="UniProtKB-KW"/>
</dbReference>
<evidence type="ECO:0000256" key="13">
    <source>
        <dbReference type="PROSITE-ProRule" id="PRU10141"/>
    </source>
</evidence>
<dbReference type="InterPro" id="IPR008271">
    <property type="entry name" value="Ser/Thr_kinase_AS"/>
</dbReference>
<dbReference type="CDD" id="cd14014">
    <property type="entry name" value="STKc_PknB_like"/>
    <property type="match status" value="1"/>
</dbReference>
<evidence type="ECO:0000256" key="11">
    <source>
        <dbReference type="ARBA" id="ARBA00060432"/>
    </source>
</evidence>
<evidence type="ECO:0000259" key="16">
    <source>
        <dbReference type="PROSITE" id="PS50011"/>
    </source>
</evidence>
<dbReference type="SMART" id="SM00740">
    <property type="entry name" value="PASTA"/>
    <property type="match status" value="3"/>
</dbReference>
<dbReference type="PROSITE" id="PS50011">
    <property type="entry name" value="PROTEIN_KINASE_DOM"/>
    <property type="match status" value="1"/>
</dbReference>
<keyword evidence="5 13" id="KW-0547">Nucleotide-binding</keyword>
<evidence type="ECO:0000256" key="6">
    <source>
        <dbReference type="ARBA" id="ARBA00022777"/>
    </source>
</evidence>
<dbReference type="GO" id="GO:0007165">
    <property type="term" value="P:signal transduction"/>
    <property type="evidence" value="ECO:0007669"/>
    <property type="project" value="UniProtKB-ARBA"/>
</dbReference>
<dbReference type="InterPro" id="IPR005543">
    <property type="entry name" value="PASTA_dom"/>
</dbReference>
<evidence type="ECO:0000313" key="18">
    <source>
        <dbReference type="EMBL" id="RED65918.1"/>
    </source>
</evidence>
<dbReference type="Gene3D" id="3.30.10.20">
    <property type="match status" value="3"/>
</dbReference>
<keyword evidence="2" id="KW-0723">Serine/threonine-protein kinase</keyword>
<dbReference type="PANTHER" id="PTHR43289">
    <property type="entry name" value="MITOGEN-ACTIVATED PROTEIN KINASE KINASE KINASE 20-RELATED"/>
    <property type="match status" value="1"/>
</dbReference>
<sequence>MIGLTLSGRYELLARVGGGGMALVYKARDLLLNRFVAVKVLRQQFTHDEDFVKRFRREAQAAASLSHPNIVSIYDVGQVEDTHYIVMEFIDGANLNEIIRERAPFQADEAVKITSQICDALEHAHHNQIIHRDIKPHNILMGNNGRVKVTDFGIARAVTSSTITQTGSVIGSVHYFSPEHAKGVATGEKSDLYSLGIVLYQMLTGRLPFLGESPISVALKHLQDPFEQPRKVNPYIPQSVENIILRAMRKNPQERYQSAREMLTDLETCLQPQRLNEPAVQYSSDEDDEHDKTKVIPAIRPDMRNTIEAPAVKVTTNEERWNSDGLGERKRKWVLPTILGVLAIILIGVLLWAVAALRDQMETKDVMVPTVIGQDEDDAIKTLTDAGFTIMEPTLKDVSTDEQKGKVIKQSKLEVEIKEGSPVQLTIGTGKEMSTMPDLKGKSLEEAKGLLTDLGVDPANIGTNPIFDESEPDTVLDQVPKSEDLFDPEKAVVNLTISKGEESIPMPNLIGKTEAEAKATIEQKDLKLPADKIFREKSYLKKGTVFKQFPAEENEMVQPKSEVSIWVSDGYPAESRAQKLNITVSPAVEGQSSKIRIEYTDATGENIQWGTKTINQTTNFEVTLILSPTKDGIIRIYRDGQFLQEEPVPYLVIPASNTEEPVPPGSGDVTEGGETPVDGDGTDPVEGEILNP</sequence>
<dbReference type="FunFam" id="3.30.200.20:FF:000035">
    <property type="entry name" value="Serine/threonine protein kinase Stk1"/>
    <property type="match status" value="1"/>
</dbReference>
<dbReference type="Gene3D" id="3.30.200.20">
    <property type="entry name" value="Phosphorylase Kinase, domain 1"/>
    <property type="match status" value="1"/>
</dbReference>
<evidence type="ECO:0000256" key="8">
    <source>
        <dbReference type="ARBA" id="ARBA00022968"/>
    </source>
</evidence>
<evidence type="ECO:0000256" key="3">
    <source>
        <dbReference type="ARBA" id="ARBA00022544"/>
    </source>
</evidence>
<dbReference type="PANTHER" id="PTHR43289:SF34">
    <property type="entry name" value="SERINE_THREONINE-PROTEIN KINASE YBDM-RELATED"/>
    <property type="match status" value="1"/>
</dbReference>
<protein>
    <recommendedName>
        <fullName evidence="12">Serine/threonine-protein kinase PrkC</fullName>
        <ecNumber evidence="1">2.7.11.1</ecNumber>
    </recommendedName>
</protein>
<keyword evidence="15" id="KW-1133">Transmembrane helix</keyword>
<evidence type="ECO:0000256" key="15">
    <source>
        <dbReference type="SAM" id="Phobius"/>
    </source>
</evidence>
<dbReference type="Pfam" id="PF00069">
    <property type="entry name" value="Pkinase"/>
    <property type="match status" value="1"/>
</dbReference>
<dbReference type="GO" id="GO:0071224">
    <property type="term" value="P:cellular response to peptidoglycan"/>
    <property type="evidence" value="ECO:0007669"/>
    <property type="project" value="UniProtKB-ARBA"/>
</dbReference>
<feature type="domain" description="Protein kinase" evidence="16">
    <location>
        <begin position="10"/>
        <end position="270"/>
    </location>
</feature>
<dbReference type="SMART" id="SM00220">
    <property type="entry name" value="S_TKc"/>
    <property type="match status" value="1"/>
</dbReference>
<dbReference type="RefSeq" id="WP_115990880.1">
    <property type="nucleotide sequence ID" value="NZ_QRDY01000001.1"/>
</dbReference>
<keyword evidence="6 18" id="KW-0418">Kinase</keyword>
<dbReference type="InterPro" id="IPR011009">
    <property type="entry name" value="Kinase-like_dom_sf"/>
</dbReference>
<dbReference type="InterPro" id="IPR000719">
    <property type="entry name" value="Prot_kinase_dom"/>
</dbReference>
<dbReference type="SUPFAM" id="SSF56112">
    <property type="entry name" value="Protein kinase-like (PK-like)"/>
    <property type="match status" value="1"/>
</dbReference>
<evidence type="ECO:0000256" key="10">
    <source>
        <dbReference type="ARBA" id="ARBA00048679"/>
    </source>
</evidence>
<evidence type="ECO:0000256" key="9">
    <source>
        <dbReference type="ARBA" id="ARBA00047899"/>
    </source>
</evidence>
<organism evidence="18 19">
    <name type="scientific">Cohnella lupini</name>
    <dbReference type="NCBI Taxonomy" id="1294267"/>
    <lineage>
        <taxon>Bacteria</taxon>
        <taxon>Bacillati</taxon>
        <taxon>Bacillota</taxon>
        <taxon>Bacilli</taxon>
        <taxon>Bacillales</taxon>
        <taxon>Paenibacillaceae</taxon>
        <taxon>Cohnella</taxon>
    </lineage>
</organism>
<dbReference type="Gene3D" id="1.10.510.10">
    <property type="entry name" value="Transferase(Phosphotransferase) domain 1"/>
    <property type="match status" value="1"/>
</dbReference>
<dbReference type="PROSITE" id="PS00107">
    <property type="entry name" value="PROTEIN_KINASE_ATP"/>
    <property type="match status" value="1"/>
</dbReference>
<proteinExistence type="predicted"/>
<dbReference type="GO" id="GO:0009847">
    <property type="term" value="P:spore germination"/>
    <property type="evidence" value="ECO:0007669"/>
    <property type="project" value="UniProtKB-ARBA"/>
</dbReference>
<dbReference type="Gene3D" id="2.60.40.2560">
    <property type="match status" value="1"/>
</dbReference>
<dbReference type="OrthoDB" id="9788659at2"/>
<feature type="domain" description="PASTA" evidence="17">
    <location>
        <begin position="430"/>
        <end position="499"/>
    </location>
</feature>
<gene>
    <name evidence="18" type="ORF">DFP95_101414</name>
</gene>
<evidence type="ECO:0000256" key="2">
    <source>
        <dbReference type="ARBA" id="ARBA00022527"/>
    </source>
</evidence>